<proteinExistence type="predicted"/>
<dbReference type="AlphaFoldDB" id="A0A2H0EDG9"/>
<organism evidence="1 2">
    <name type="scientific">Candidatus Wolfebacteria bacterium CG18_big_fil_WC_8_21_14_2_50_39_7</name>
    <dbReference type="NCBI Taxonomy" id="1975071"/>
    <lineage>
        <taxon>Bacteria</taxon>
        <taxon>Candidatus Wolfeibacteriota</taxon>
    </lineage>
</organism>
<comment type="caution">
    <text evidence="1">The sequence shown here is derived from an EMBL/GenBank/DDBJ whole genome shotgun (WGS) entry which is preliminary data.</text>
</comment>
<name>A0A2H0EDG9_9BACT</name>
<protein>
    <submittedName>
        <fullName evidence="1">Uncharacterized protein</fullName>
    </submittedName>
</protein>
<sequence length="74" mass="9021">MIFDYYKIEYMATITISKKLNKEVKSFIVQAIYEVLNDPDFRLELNEKAKKRLRRALIPKQKTIPFSEIKKRYY</sequence>
<reference evidence="1 2" key="1">
    <citation type="submission" date="2017-09" db="EMBL/GenBank/DDBJ databases">
        <title>Depth-based differentiation of microbial function through sediment-hosted aquifers and enrichment of novel symbionts in the deep terrestrial subsurface.</title>
        <authorList>
            <person name="Probst A.J."/>
            <person name="Ladd B."/>
            <person name="Jarett J.K."/>
            <person name="Geller-Mcgrath D.E."/>
            <person name="Sieber C.M."/>
            <person name="Emerson J.B."/>
            <person name="Anantharaman K."/>
            <person name="Thomas B.C."/>
            <person name="Malmstrom R."/>
            <person name="Stieglmeier M."/>
            <person name="Klingl A."/>
            <person name="Woyke T."/>
            <person name="Ryan C.M."/>
            <person name="Banfield J.F."/>
        </authorList>
    </citation>
    <scope>NUCLEOTIDE SEQUENCE [LARGE SCALE GENOMIC DNA]</scope>
    <source>
        <strain evidence="1">CG18_big_fil_WC_8_21_14_2_50_39_7</strain>
    </source>
</reference>
<gene>
    <name evidence="1" type="ORF">COW77_01170</name>
</gene>
<evidence type="ECO:0000313" key="2">
    <source>
        <dbReference type="Proteomes" id="UP000229241"/>
    </source>
</evidence>
<dbReference type="Proteomes" id="UP000229241">
    <property type="component" value="Unassembled WGS sequence"/>
</dbReference>
<evidence type="ECO:0000313" key="1">
    <source>
        <dbReference type="EMBL" id="PIP92218.1"/>
    </source>
</evidence>
<dbReference type="EMBL" id="PCTX01000032">
    <property type="protein sequence ID" value="PIP92218.1"/>
    <property type="molecule type" value="Genomic_DNA"/>
</dbReference>
<accession>A0A2H0EDG9</accession>